<dbReference type="Gene3D" id="1.20.120.550">
    <property type="entry name" value="Membrane associated eicosanoid/glutathione metabolism-like domain"/>
    <property type="match status" value="1"/>
</dbReference>
<keyword evidence="2 5" id="KW-0812">Transmembrane</keyword>
<accession>A0A7R9T5N4</accession>
<dbReference type="GO" id="GO:0004602">
    <property type="term" value="F:glutathione peroxidase activity"/>
    <property type="evidence" value="ECO:0007669"/>
    <property type="project" value="TreeGrafter"/>
</dbReference>
<dbReference type="SUPFAM" id="SSF161084">
    <property type="entry name" value="MAPEG domain-like"/>
    <property type="match status" value="1"/>
</dbReference>
<evidence type="ECO:0000256" key="2">
    <source>
        <dbReference type="ARBA" id="ARBA00022692"/>
    </source>
</evidence>
<evidence type="ECO:0000256" key="4">
    <source>
        <dbReference type="ARBA" id="ARBA00023136"/>
    </source>
</evidence>
<dbReference type="GO" id="GO:0004364">
    <property type="term" value="F:glutathione transferase activity"/>
    <property type="evidence" value="ECO:0007669"/>
    <property type="project" value="TreeGrafter"/>
</dbReference>
<keyword evidence="4 5" id="KW-0472">Membrane</keyword>
<dbReference type="InterPro" id="IPR001129">
    <property type="entry name" value="Membr-assoc_MAPEG"/>
</dbReference>
<evidence type="ECO:0000256" key="1">
    <source>
        <dbReference type="ARBA" id="ARBA00004141"/>
    </source>
</evidence>
<feature type="transmembrane region" description="Helical" evidence="5">
    <location>
        <begin position="12"/>
        <end position="31"/>
    </location>
</feature>
<evidence type="ECO:0000256" key="3">
    <source>
        <dbReference type="ARBA" id="ARBA00022989"/>
    </source>
</evidence>
<gene>
    <name evidence="6" type="ORF">OLUC0939_LOCUS6689</name>
</gene>
<organism evidence="6">
    <name type="scientific">Ostreococcus sp. 'lucimarinus'</name>
    <dbReference type="NCBI Taxonomy" id="242159"/>
    <lineage>
        <taxon>Eukaryota</taxon>
        <taxon>Viridiplantae</taxon>
        <taxon>Chlorophyta</taxon>
        <taxon>Mamiellophyceae</taxon>
        <taxon>Mamiellales</taxon>
        <taxon>Bathycoccaceae</taxon>
        <taxon>Ostreococcus</taxon>
    </lineage>
</organism>
<dbReference type="Pfam" id="PF01124">
    <property type="entry name" value="MAPEG"/>
    <property type="match status" value="1"/>
</dbReference>
<dbReference type="AlphaFoldDB" id="A0A7R9T5N4"/>
<dbReference type="InterPro" id="IPR023352">
    <property type="entry name" value="MAPEG-like_dom_sf"/>
</dbReference>
<dbReference type="InterPro" id="IPR050997">
    <property type="entry name" value="MAPEG"/>
</dbReference>
<proteinExistence type="predicted"/>
<dbReference type="PANTHER" id="PTHR10250">
    <property type="entry name" value="MICROSOMAL GLUTATHIONE S-TRANSFERASE"/>
    <property type="match status" value="1"/>
</dbReference>
<dbReference type="PANTHER" id="PTHR10250:SF26">
    <property type="entry name" value="GLUTATHIONE S-TRANSFERASE 3, MITOCHONDRIAL"/>
    <property type="match status" value="1"/>
</dbReference>
<reference evidence="6" key="1">
    <citation type="submission" date="2021-01" db="EMBL/GenBank/DDBJ databases">
        <authorList>
            <person name="Corre E."/>
            <person name="Pelletier E."/>
            <person name="Niang G."/>
            <person name="Scheremetjew M."/>
            <person name="Finn R."/>
            <person name="Kale V."/>
            <person name="Holt S."/>
            <person name="Cochrane G."/>
            <person name="Meng A."/>
            <person name="Brown T."/>
            <person name="Cohen L."/>
        </authorList>
    </citation>
    <scope>NUCLEOTIDE SEQUENCE</scope>
    <source>
        <strain evidence="6">Clade-A-BCC118000</strain>
    </source>
</reference>
<comment type="subcellular location">
    <subcellularLocation>
        <location evidence="1">Membrane</location>
        <topology evidence="1">Multi-pass membrane protein</topology>
    </subcellularLocation>
</comment>
<dbReference type="EMBL" id="HBDX01007765">
    <property type="protein sequence ID" value="CAD8225949.1"/>
    <property type="molecule type" value="Transcribed_RNA"/>
</dbReference>
<dbReference type="GO" id="GO:0005635">
    <property type="term" value="C:nuclear envelope"/>
    <property type="evidence" value="ECO:0007669"/>
    <property type="project" value="TreeGrafter"/>
</dbReference>
<sequence>MPLEIASEFGYVVAAVGACFVPLVYGAVRVARARKAHGVKYPDLYAPPGHEKKKQFDCVQRGHQNTLENYAPVIAMGTASGLAYPRASAILLCVWAVGRVEYIRGYATGDPAKRRLGGLVSHLADVPLFFMTFFAAKKILDA</sequence>
<dbReference type="GO" id="GO:0016020">
    <property type="term" value="C:membrane"/>
    <property type="evidence" value="ECO:0007669"/>
    <property type="project" value="UniProtKB-SubCell"/>
</dbReference>
<name>A0A7R9T5N4_9CHLO</name>
<evidence type="ECO:0000313" key="6">
    <source>
        <dbReference type="EMBL" id="CAD8225949.1"/>
    </source>
</evidence>
<dbReference type="GO" id="GO:0005783">
    <property type="term" value="C:endoplasmic reticulum"/>
    <property type="evidence" value="ECO:0007669"/>
    <property type="project" value="TreeGrafter"/>
</dbReference>
<dbReference type="GO" id="GO:0006691">
    <property type="term" value="P:leukotriene metabolic process"/>
    <property type="evidence" value="ECO:0007669"/>
    <property type="project" value="UniProtKB-ARBA"/>
</dbReference>
<keyword evidence="3 5" id="KW-1133">Transmembrane helix</keyword>
<protein>
    <submittedName>
        <fullName evidence="6">Uncharacterized protein</fullName>
    </submittedName>
</protein>
<evidence type="ECO:0000256" key="5">
    <source>
        <dbReference type="SAM" id="Phobius"/>
    </source>
</evidence>